<dbReference type="Proteomes" id="UP000636004">
    <property type="component" value="Unassembled WGS sequence"/>
</dbReference>
<evidence type="ECO:0000256" key="1">
    <source>
        <dbReference type="ARBA" id="ARBA00022729"/>
    </source>
</evidence>
<dbReference type="InterPro" id="IPR026444">
    <property type="entry name" value="Secre_tail"/>
</dbReference>
<name>A0A918QW26_9FLAO</name>
<keyword evidence="4" id="KW-1185">Reference proteome</keyword>
<organism evidence="3 4">
    <name type="scientific">Algibacter mikhailovii</name>
    <dbReference type="NCBI Taxonomy" id="425498"/>
    <lineage>
        <taxon>Bacteria</taxon>
        <taxon>Pseudomonadati</taxon>
        <taxon>Bacteroidota</taxon>
        <taxon>Flavobacteriia</taxon>
        <taxon>Flavobacteriales</taxon>
        <taxon>Flavobacteriaceae</taxon>
        <taxon>Algibacter</taxon>
    </lineage>
</organism>
<gene>
    <name evidence="3" type="ORF">GCM10007028_12040</name>
</gene>
<dbReference type="EMBL" id="BMWZ01000002">
    <property type="protein sequence ID" value="GGZ76069.1"/>
    <property type="molecule type" value="Genomic_DNA"/>
</dbReference>
<reference evidence="3" key="1">
    <citation type="journal article" date="2014" name="Int. J. Syst. Evol. Microbiol.">
        <title>Complete genome sequence of Corynebacterium casei LMG S-19264T (=DSM 44701T), isolated from a smear-ripened cheese.</title>
        <authorList>
            <consortium name="US DOE Joint Genome Institute (JGI-PGF)"/>
            <person name="Walter F."/>
            <person name="Albersmeier A."/>
            <person name="Kalinowski J."/>
            <person name="Ruckert C."/>
        </authorList>
    </citation>
    <scope>NUCLEOTIDE SEQUENCE</scope>
    <source>
        <strain evidence="3">KCTC 12710</strain>
    </source>
</reference>
<sequence length="365" mass="40072">MSQAQIVAVSEEFPLPTSVSESSGVIYFNNKLITHNDSGGKNELYEVDLASGLITRTITVANATNVDWEDLAQDDTSIYIGDIGNNISGNRTDLKIYKINKTDFLTADTVMAKTIAFSYLDQIDFEPSPPNTTAWDAEALVSFDSNALILFNKNWVNGITKGYIVSKTPGTYALSPLPTALNSTGLITGATYNPISAKLFLVGYSNGALPNVLQPFVWTCENFTTQDVFSGTNTLTSLADTFSFEQTEAIAYKDESNYFITSEAFTISVLSDYAKLISFSTNDKALSIASEQDIKQFEVFPNPIDNFLHIKGSEISSVQIYDTKKVLLFQGSTFLIDMSQLSAGIYFVSIQFNDHSTAVKKIIKK</sequence>
<proteinExistence type="predicted"/>
<reference evidence="3" key="2">
    <citation type="submission" date="2020-09" db="EMBL/GenBank/DDBJ databases">
        <authorList>
            <person name="Sun Q."/>
            <person name="Kim S."/>
        </authorList>
    </citation>
    <scope>NUCLEOTIDE SEQUENCE</scope>
    <source>
        <strain evidence="3">KCTC 12710</strain>
    </source>
</reference>
<evidence type="ECO:0000313" key="4">
    <source>
        <dbReference type="Proteomes" id="UP000636004"/>
    </source>
</evidence>
<evidence type="ECO:0000259" key="2">
    <source>
        <dbReference type="Pfam" id="PF18962"/>
    </source>
</evidence>
<dbReference type="Pfam" id="PF18962">
    <property type="entry name" value="Por_Secre_tail"/>
    <property type="match status" value="1"/>
</dbReference>
<evidence type="ECO:0000313" key="3">
    <source>
        <dbReference type="EMBL" id="GGZ76069.1"/>
    </source>
</evidence>
<dbReference type="AlphaFoldDB" id="A0A918QW26"/>
<feature type="domain" description="Secretion system C-terminal sorting" evidence="2">
    <location>
        <begin position="299"/>
        <end position="363"/>
    </location>
</feature>
<comment type="caution">
    <text evidence="3">The sequence shown here is derived from an EMBL/GenBank/DDBJ whole genome shotgun (WGS) entry which is preliminary data.</text>
</comment>
<dbReference type="NCBIfam" id="TIGR04183">
    <property type="entry name" value="Por_Secre_tail"/>
    <property type="match status" value="1"/>
</dbReference>
<keyword evidence="1" id="KW-0732">Signal</keyword>
<protein>
    <recommendedName>
        <fullName evidence="2">Secretion system C-terminal sorting domain-containing protein</fullName>
    </recommendedName>
</protein>
<accession>A0A918QW26</accession>